<organism evidence="1 2">
    <name type="scientific">Mycobacterium canettii (strain CIPT 140010059)</name>
    <dbReference type="NCBI Taxonomy" id="1048245"/>
    <lineage>
        <taxon>Bacteria</taxon>
        <taxon>Bacillati</taxon>
        <taxon>Actinomycetota</taxon>
        <taxon>Actinomycetes</taxon>
        <taxon>Mycobacteriales</taxon>
        <taxon>Mycobacteriaceae</taxon>
        <taxon>Mycobacterium</taxon>
        <taxon>Mycobacterium tuberculosis complex</taxon>
    </lineage>
</organism>
<evidence type="ECO:0000313" key="1">
    <source>
        <dbReference type="EMBL" id="CCC43394.1"/>
    </source>
</evidence>
<dbReference type="KEGG" id="mce:MCAN_10581"/>
<dbReference type="Proteomes" id="UP000008896">
    <property type="component" value="Chromosome"/>
</dbReference>
<dbReference type="RefSeq" id="WP_014000577.1">
    <property type="nucleotide sequence ID" value="NC_015848.1"/>
</dbReference>
<reference evidence="1 2" key="1">
    <citation type="journal article" date="2012" name="PLoS Negl. Trop. Dis.">
        <title>The Genome of Mycobacterium Africanum West African 2 Reveals a Lineage-Specific Locus and Genome Erosion Common to the M. tuberculosis Complex.</title>
        <authorList>
            <person name="Bentley S.D."/>
            <person name="Comas I."/>
            <person name="Bryant J.M."/>
            <person name="Walker D."/>
            <person name="Smith N.H."/>
            <person name="Harris S.R."/>
            <person name="Thurston S."/>
            <person name="Gagneux S."/>
            <person name="Wood J."/>
            <person name="Antonio M."/>
            <person name="Quail M.A."/>
            <person name="Gehre F."/>
            <person name="Adegbola R.A."/>
            <person name="Parkhill J."/>
            <person name="de Jong B.C."/>
        </authorList>
    </citation>
    <scope>NUCLEOTIDE SEQUENCE [LARGE SCALE GENOMIC DNA]</scope>
    <source>
        <strain evidence="1 2">CIPT 140010059</strain>
    </source>
</reference>
<name>A0AB72XKT7_MYCCP</name>
<dbReference type="AlphaFoldDB" id="A0AB72XKT7"/>
<proteinExistence type="predicted"/>
<evidence type="ECO:0000313" key="2">
    <source>
        <dbReference type="Proteomes" id="UP000008896"/>
    </source>
</evidence>
<protein>
    <submittedName>
        <fullName evidence="1">Uncharacterized protein</fullName>
    </submittedName>
</protein>
<dbReference type="EMBL" id="HE572590">
    <property type="protein sequence ID" value="CCC43394.1"/>
    <property type="molecule type" value="Genomic_DNA"/>
</dbReference>
<gene>
    <name evidence="1" type="ordered locus">MCAN_10581</name>
</gene>
<sequence>MTLVGDYQARSGALADRTAARAAEVYAALRAGHITTEEAEELIAVLVNAANAAAFTLADTYVALQIEKATTLPAPSTGIAPADDYDRLLRAAHTILDGLIGMLKPPAAGGQPRGRELAPDSDPVEVAGMRLERLARSEPLETGQNAAIAAMTAQPLVEGWTRQMDDDPCQLCRWWWRNGRIWPKNHPFQHHKGCNCTPKIVLAKSIQSTQYTRQLERNQAS</sequence>
<reference evidence="1 2" key="2">
    <citation type="journal article" date="2013" name="Nat. Genet.">
        <title>Genomic analysis of smooth tubercle bacilli provides insights into ancestry and pathoadaptation of Mycobacterium tuberculosis.</title>
        <authorList>
            <person name="Supply P."/>
            <person name="Marceau M."/>
            <person name="Mangenot S."/>
            <person name="Roche D."/>
            <person name="Rouanet C."/>
            <person name="Khanna V."/>
            <person name="Majlessi L."/>
            <person name="Criscuolo A."/>
            <person name="Tap J."/>
            <person name="Pawlik A."/>
            <person name="Fiette L."/>
            <person name="Orgeur M."/>
            <person name="Fabre M."/>
            <person name="Parmentier C."/>
            <person name="Frigui W."/>
            <person name="Simeone R."/>
            <person name="Boritsch E.C."/>
            <person name="Debrie A.S."/>
            <person name="Willery E."/>
            <person name="Walker D."/>
            <person name="Quail M.A."/>
            <person name="Ma L."/>
            <person name="Bouchier C."/>
            <person name="Salvignol G."/>
            <person name="Sayes F."/>
            <person name="Cascioferro A."/>
            <person name="Seemann T."/>
            <person name="Barbe V."/>
            <person name="Locht C."/>
            <person name="Gutierrez M.C."/>
            <person name="Leclerc C."/>
            <person name="Bentley S.D."/>
            <person name="Stinear T.P."/>
            <person name="Brisse S."/>
            <person name="Medigue C."/>
            <person name="Parkhill J."/>
            <person name="Cruveiller S."/>
            <person name="Brosch R."/>
        </authorList>
    </citation>
    <scope>NUCLEOTIDE SEQUENCE [LARGE SCALE GENOMIC DNA]</scope>
    <source>
        <strain evidence="1 2">CIPT 140010059</strain>
    </source>
</reference>
<accession>A0AB72XKT7</accession>
<dbReference type="GeneID" id="45425024"/>